<gene>
    <name evidence="3" type="ORF">SAMN05216454_13712</name>
</gene>
<keyword evidence="1" id="KW-0233">DNA recombination</keyword>
<dbReference type="AlphaFoldDB" id="A0A1H8KPB3"/>
<evidence type="ECO:0000313" key="4">
    <source>
        <dbReference type="Proteomes" id="UP000199512"/>
    </source>
</evidence>
<dbReference type="PANTHER" id="PTHR30349">
    <property type="entry name" value="PHAGE INTEGRASE-RELATED"/>
    <property type="match status" value="1"/>
</dbReference>
<name>A0A1H8KPB3_9FIRM</name>
<dbReference type="SUPFAM" id="SSF56349">
    <property type="entry name" value="DNA breaking-rejoining enzymes"/>
    <property type="match status" value="1"/>
</dbReference>
<proteinExistence type="predicted"/>
<dbReference type="RefSeq" id="WP_091976207.1">
    <property type="nucleotide sequence ID" value="NZ_FODF01000037.1"/>
</dbReference>
<dbReference type="EMBL" id="FODF01000037">
    <property type="protein sequence ID" value="SEN94581.1"/>
    <property type="molecule type" value="Genomic_DNA"/>
</dbReference>
<feature type="domain" description="Tyr recombinase" evidence="2">
    <location>
        <begin position="154"/>
        <end position="341"/>
    </location>
</feature>
<dbReference type="OrthoDB" id="111144at2"/>
<dbReference type="GO" id="GO:0003677">
    <property type="term" value="F:DNA binding"/>
    <property type="evidence" value="ECO:0007669"/>
    <property type="project" value="InterPro"/>
</dbReference>
<dbReference type="PANTHER" id="PTHR30349:SF64">
    <property type="entry name" value="PROPHAGE INTEGRASE INTD-RELATED"/>
    <property type="match status" value="1"/>
</dbReference>
<dbReference type="InterPro" id="IPR013762">
    <property type="entry name" value="Integrase-like_cat_sf"/>
</dbReference>
<accession>A0A1H8KPB3</accession>
<dbReference type="InterPro" id="IPR011010">
    <property type="entry name" value="DNA_brk_join_enz"/>
</dbReference>
<dbReference type="GO" id="GO:0006310">
    <property type="term" value="P:DNA recombination"/>
    <property type="evidence" value="ECO:0007669"/>
    <property type="project" value="UniProtKB-KW"/>
</dbReference>
<evidence type="ECO:0000313" key="3">
    <source>
        <dbReference type="EMBL" id="SEN94581.1"/>
    </source>
</evidence>
<keyword evidence="4" id="KW-1185">Reference proteome</keyword>
<reference evidence="3 4" key="1">
    <citation type="submission" date="2016-10" db="EMBL/GenBank/DDBJ databases">
        <authorList>
            <person name="de Groot N.N."/>
        </authorList>
    </citation>
    <scope>NUCLEOTIDE SEQUENCE [LARGE SCALE GENOMIC DNA]</scope>
    <source>
        <strain evidence="3 4">Calf135</strain>
    </source>
</reference>
<dbReference type="GO" id="GO:0015074">
    <property type="term" value="P:DNA integration"/>
    <property type="evidence" value="ECO:0007669"/>
    <property type="project" value="InterPro"/>
</dbReference>
<dbReference type="CDD" id="cd01189">
    <property type="entry name" value="INT_ICEBs1_C_like"/>
    <property type="match status" value="1"/>
</dbReference>
<protein>
    <submittedName>
        <fullName evidence="3">Site-specific recombinase XerD</fullName>
    </submittedName>
</protein>
<evidence type="ECO:0000256" key="1">
    <source>
        <dbReference type="ARBA" id="ARBA00023172"/>
    </source>
</evidence>
<evidence type="ECO:0000259" key="2">
    <source>
        <dbReference type="PROSITE" id="PS51898"/>
    </source>
</evidence>
<dbReference type="Proteomes" id="UP000199512">
    <property type="component" value="Unassembled WGS sequence"/>
</dbReference>
<dbReference type="InterPro" id="IPR050090">
    <property type="entry name" value="Tyrosine_recombinase_XerCD"/>
</dbReference>
<dbReference type="STRING" id="215200.SAMN05216454_13712"/>
<dbReference type="Gene3D" id="1.10.443.10">
    <property type="entry name" value="Intergrase catalytic core"/>
    <property type="match status" value="1"/>
</dbReference>
<dbReference type="InterPro" id="IPR002104">
    <property type="entry name" value="Integrase_catalytic"/>
</dbReference>
<organism evidence="3 4">
    <name type="scientific">Peptostreptococcus russellii</name>
    <dbReference type="NCBI Taxonomy" id="215200"/>
    <lineage>
        <taxon>Bacteria</taxon>
        <taxon>Bacillati</taxon>
        <taxon>Bacillota</taxon>
        <taxon>Clostridia</taxon>
        <taxon>Peptostreptococcales</taxon>
        <taxon>Peptostreptococcaceae</taxon>
        <taxon>Peptostreptococcus</taxon>
    </lineage>
</organism>
<sequence>MYTENLPNGKVKFIETYKDPLTNKYRRVSVTFDKENAQTRKRAIRELEKKINEKTAISTGDITFEELISMFLKEKELKYSSKETYKYLINRLYNFIDRDAIVNRFTPVIINKKIENCTATDIKTLKNILNFAYNKDIINIKISDKLIKKKPKKVKKDKLYYEREEVQEILNKIRKNNTYVDNNLAYIIEFLVNTGLRIGECLALTYSDVNGDELTIDKRLYKRNIDTTKTKASTRVIVLNKRSIQIIAETKLLKRIHGIKSDLIFTNRKGELYTYRAIHALLQIRELPTDLHKFRHTHASLLAELGFTLEEIQRRLGHEDSSITKKVYLHATNKMREQEKEKFRKVNIL</sequence>
<dbReference type="PROSITE" id="PS51898">
    <property type="entry name" value="TYR_RECOMBINASE"/>
    <property type="match status" value="1"/>
</dbReference>
<dbReference type="Pfam" id="PF00589">
    <property type="entry name" value="Phage_integrase"/>
    <property type="match status" value="1"/>
</dbReference>